<dbReference type="PANTHER" id="PTHR24305">
    <property type="entry name" value="CYTOCHROME P450"/>
    <property type="match status" value="1"/>
</dbReference>
<evidence type="ECO:0000256" key="5">
    <source>
        <dbReference type="RuleBase" id="RU000461"/>
    </source>
</evidence>
<dbReference type="AlphaFoldDB" id="A0A7C8M5L6"/>
<name>A0A7C8M5L6_9PLEO</name>
<evidence type="ECO:0000313" key="7">
    <source>
        <dbReference type="EMBL" id="KAF2868115.1"/>
    </source>
</evidence>
<dbReference type="Gene3D" id="1.10.630.10">
    <property type="entry name" value="Cytochrome P450"/>
    <property type="match status" value="1"/>
</dbReference>
<dbReference type="GO" id="GO:0004497">
    <property type="term" value="F:monooxygenase activity"/>
    <property type="evidence" value="ECO:0007669"/>
    <property type="project" value="UniProtKB-KW"/>
</dbReference>
<dbReference type="InterPro" id="IPR017972">
    <property type="entry name" value="Cyt_P450_CS"/>
</dbReference>
<feature type="binding site" description="axial binding residue" evidence="4">
    <location>
        <position position="460"/>
    </location>
    <ligand>
        <name>heme</name>
        <dbReference type="ChEBI" id="CHEBI:30413"/>
    </ligand>
    <ligandPart>
        <name>Fe</name>
        <dbReference type="ChEBI" id="CHEBI:18248"/>
    </ligandPart>
</feature>
<dbReference type="GO" id="GO:0020037">
    <property type="term" value="F:heme binding"/>
    <property type="evidence" value="ECO:0007669"/>
    <property type="project" value="InterPro"/>
</dbReference>
<comment type="similarity">
    <text evidence="5">Belongs to the cytochrome P450 family.</text>
</comment>
<comment type="cofactor">
    <cofactor evidence="1 4">
        <name>heme</name>
        <dbReference type="ChEBI" id="CHEBI:30413"/>
    </cofactor>
</comment>
<keyword evidence="6" id="KW-0812">Transmembrane</keyword>
<evidence type="ECO:0000256" key="2">
    <source>
        <dbReference type="ARBA" id="ARBA00022723"/>
    </source>
</evidence>
<keyword evidence="6" id="KW-0472">Membrane</keyword>
<keyword evidence="5" id="KW-0503">Monooxygenase</keyword>
<evidence type="ECO:0000256" key="6">
    <source>
        <dbReference type="SAM" id="Phobius"/>
    </source>
</evidence>
<dbReference type="Pfam" id="PF00067">
    <property type="entry name" value="p450"/>
    <property type="match status" value="1"/>
</dbReference>
<dbReference type="GO" id="GO:0005506">
    <property type="term" value="F:iron ion binding"/>
    <property type="evidence" value="ECO:0007669"/>
    <property type="project" value="InterPro"/>
</dbReference>
<reference evidence="7 8" key="1">
    <citation type="submission" date="2020-01" db="EMBL/GenBank/DDBJ databases">
        <authorList>
            <consortium name="DOE Joint Genome Institute"/>
            <person name="Haridas S."/>
            <person name="Albert R."/>
            <person name="Binder M."/>
            <person name="Bloem J."/>
            <person name="Labutti K."/>
            <person name="Salamov A."/>
            <person name="Andreopoulos B."/>
            <person name="Baker S.E."/>
            <person name="Barry K."/>
            <person name="Bills G."/>
            <person name="Bluhm B.H."/>
            <person name="Cannon C."/>
            <person name="Castanera R."/>
            <person name="Culley D.E."/>
            <person name="Daum C."/>
            <person name="Ezra D."/>
            <person name="Gonzalez J.B."/>
            <person name="Henrissat B."/>
            <person name="Kuo A."/>
            <person name="Liang C."/>
            <person name="Lipzen A."/>
            <person name="Lutzoni F."/>
            <person name="Magnuson J."/>
            <person name="Mondo S."/>
            <person name="Nolan M."/>
            <person name="Ohm R."/>
            <person name="Pangilinan J."/>
            <person name="Park H.-J.H."/>
            <person name="Ramirez L."/>
            <person name="Alfaro M."/>
            <person name="Sun H."/>
            <person name="Tritt A."/>
            <person name="Yoshinaga Y."/>
            <person name="Zwiers L.-H.L."/>
            <person name="Turgeon B.G."/>
            <person name="Goodwin S.B."/>
            <person name="Spatafora J.W."/>
            <person name="Crous P.W."/>
            <person name="Grigoriev I.V."/>
        </authorList>
    </citation>
    <scope>NUCLEOTIDE SEQUENCE [LARGE SCALE GENOMIC DNA]</scope>
    <source>
        <strain evidence="7 8">CBS 611.86</strain>
    </source>
</reference>
<keyword evidence="2 4" id="KW-0479">Metal-binding</keyword>
<dbReference type="CDD" id="cd11062">
    <property type="entry name" value="CYP58-like"/>
    <property type="match status" value="1"/>
</dbReference>
<dbReference type="OrthoDB" id="3945418at2759"/>
<evidence type="ECO:0000256" key="1">
    <source>
        <dbReference type="ARBA" id="ARBA00001971"/>
    </source>
</evidence>
<dbReference type="InterPro" id="IPR001128">
    <property type="entry name" value="Cyt_P450"/>
</dbReference>
<keyword evidence="8" id="KW-1185">Reference proteome</keyword>
<proteinExistence type="inferred from homology"/>
<keyword evidence="5" id="KW-0560">Oxidoreductase</keyword>
<dbReference type="PRINTS" id="PR00463">
    <property type="entry name" value="EP450I"/>
</dbReference>
<keyword evidence="6" id="KW-1133">Transmembrane helix</keyword>
<organism evidence="7 8">
    <name type="scientific">Massariosphaeria phaeospora</name>
    <dbReference type="NCBI Taxonomy" id="100035"/>
    <lineage>
        <taxon>Eukaryota</taxon>
        <taxon>Fungi</taxon>
        <taxon>Dikarya</taxon>
        <taxon>Ascomycota</taxon>
        <taxon>Pezizomycotina</taxon>
        <taxon>Dothideomycetes</taxon>
        <taxon>Pleosporomycetidae</taxon>
        <taxon>Pleosporales</taxon>
        <taxon>Pleosporales incertae sedis</taxon>
        <taxon>Massariosphaeria</taxon>
    </lineage>
</organism>
<gene>
    <name evidence="7" type="ORF">BDV95DRAFT_549838</name>
</gene>
<dbReference type="SUPFAM" id="SSF48264">
    <property type="entry name" value="Cytochrome P450"/>
    <property type="match status" value="1"/>
</dbReference>
<keyword evidence="4 5" id="KW-0349">Heme</keyword>
<dbReference type="Proteomes" id="UP000481861">
    <property type="component" value="Unassembled WGS sequence"/>
</dbReference>
<dbReference type="EMBL" id="JAADJZ010000020">
    <property type="protein sequence ID" value="KAF2868115.1"/>
    <property type="molecule type" value="Genomic_DNA"/>
</dbReference>
<sequence>MMVLETGHRFTDLVPSIGIPLTALAAYALYVLGLASYRLFLHPLSKFPGPRLAAVTSWYEAYYEIVLQGQYSKKITELHEQYGPIIRVTPHELHIKDPRFFDDVYAKNPHVMKEGWDKRFGSEHSVMTTVDAALHKRRRAALSPMFSRRSIIDFIHIIHRHIDTLSTRMQEFEAGQQPMNLTLAFPALTGDIIMDYFFGFNNGQLKNPQFESFHEAFMKIGSTGHLATQFPFILPMMNAIPHSITERLQPAAKPLLQFKREMATLIARTLRGESLHSNSAPKTIFHSILASKHLPPTDKTQQRLEDEAQIIIGGGVETTAFALTIASFHIIHTPRIYARLHADLVAAFPNSSSTSSSALDLYALEQLPYLKACIMEAARLSYGLSARNPRTHARELRFREWVIPAGTCIAMSVPEISHDEEIFPDSRSYIPERWLGEPKTADGVPLERFLVSFGRGVRSCLGVNLAWTEMYLTLGMMFRRYRFELFEPDVSDVQMGHDFFIPVTRLDAKGVRAFVRASRD</sequence>
<evidence type="ECO:0000256" key="3">
    <source>
        <dbReference type="ARBA" id="ARBA00023004"/>
    </source>
</evidence>
<feature type="transmembrane region" description="Helical" evidence="6">
    <location>
        <begin position="20"/>
        <end position="41"/>
    </location>
</feature>
<keyword evidence="3 4" id="KW-0408">Iron</keyword>
<dbReference type="GO" id="GO:0016705">
    <property type="term" value="F:oxidoreductase activity, acting on paired donors, with incorporation or reduction of molecular oxygen"/>
    <property type="evidence" value="ECO:0007669"/>
    <property type="project" value="InterPro"/>
</dbReference>
<dbReference type="InterPro" id="IPR036396">
    <property type="entry name" value="Cyt_P450_sf"/>
</dbReference>
<accession>A0A7C8M5L6</accession>
<protein>
    <submittedName>
        <fullName evidence="7">Cytochrome P450</fullName>
    </submittedName>
</protein>
<dbReference type="InterPro" id="IPR002401">
    <property type="entry name" value="Cyt_P450_E_grp-I"/>
</dbReference>
<comment type="caution">
    <text evidence="7">The sequence shown here is derived from an EMBL/GenBank/DDBJ whole genome shotgun (WGS) entry which is preliminary data.</text>
</comment>
<evidence type="ECO:0000313" key="8">
    <source>
        <dbReference type="Proteomes" id="UP000481861"/>
    </source>
</evidence>
<dbReference type="InterPro" id="IPR050121">
    <property type="entry name" value="Cytochrome_P450_monoxygenase"/>
</dbReference>
<dbReference type="PANTHER" id="PTHR24305:SF152">
    <property type="entry name" value="P450, PUTATIVE (EUROFUNG)-RELATED"/>
    <property type="match status" value="1"/>
</dbReference>
<dbReference type="FunFam" id="1.10.630.10:FF:000426">
    <property type="entry name" value="Uncharacterized protein"/>
    <property type="match status" value="1"/>
</dbReference>
<evidence type="ECO:0000256" key="4">
    <source>
        <dbReference type="PIRSR" id="PIRSR602401-1"/>
    </source>
</evidence>
<dbReference type="PROSITE" id="PS00086">
    <property type="entry name" value="CYTOCHROME_P450"/>
    <property type="match status" value="1"/>
</dbReference>